<dbReference type="RefSeq" id="WP_375525482.1">
    <property type="nucleotide sequence ID" value="NZ_JBHILM010000012.1"/>
</dbReference>
<name>A0ABV5BAV5_9BACL</name>
<dbReference type="EMBL" id="JBHILM010000012">
    <property type="protein sequence ID" value="MFB5681701.1"/>
    <property type="molecule type" value="Genomic_DNA"/>
</dbReference>
<comment type="caution">
    <text evidence="1">The sequence shown here is derived from an EMBL/GenBank/DDBJ whole genome shotgun (WGS) entry which is preliminary data.</text>
</comment>
<proteinExistence type="predicted"/>
<dbReference type="Proteomes" id="UP001580407">
    <property type="component" value="Unassembled WGS sequence"/>
</dbReference>
<organism evidence="1 2">
    <name type="scientific">Paenibacillus terreus</name>
    <dbReference type="NCBI Taxonomy" id="1387834"/>
    <lineage>
        <taxon>Bacteria</taxon>
        <taxon>Bacillati</taxon>
        <taxon>Bacillota</taxon>
        <taxon>Bacilli</taxon>
        <taxon>Bacillales</taxon>
        <taxon>Paenibacillaceae</taxon>
        <taxon>Paenibacillus</taxon>
    </lineage>
</organism>
<keyword evidence="2" id="KW-1185">Reference proteome</keyword>
<gene>
    <name evidence="1" type="ORF">ACE3NQ_12325</name>
</gene>
<accession>A0ABV5BAV5</accession>
<evidence type="ECO:0008006" key="3">
    <source>
        <dbReference type="Google" id="ProtNLM"/>
    </source>
</evidence>
<sequence length="69" mass="7968">MSNIVSFPNRNVEETDPMAGLKKRIQERFGVTLHEYIGPEGKRSPEIQEKINKAMQKETIRIASNNIKR</sequence>
<reference evidence="1 2" key="1">
    <citation type="submission" date="2024-09" db="EMBL/GenBank/DDBJ databases">
        <authorList>
            <person name="Ruan L."/>
        </authorList>
    </citation>
    <scope>NUCLEOTIDE SEQUENCE [LARGE SCALE GENOMIC DNA]</scope>
    <source>
        <strain evidence="1 2">D33</strain>
    </source>
</reference>
<evidence type="ECO:0000313" key="2">
    <source>
        <dbReference type="Proteomes" id="UP001580407"/>
    </source>
</evidence>
<protein>
    <recommendedName>
        <fullName evidence="3">Small, acid-soluble spore protein, alpha/beta type</fullName>
    </recommendedName>
</protein>
<evidence type="ECO:0000313" key="1">
    <source>
        <dbReference type="EMBL" id="MFB5681701.1"/>
    </source>
</evidence>